<accession>A0AAV5WZS5</accession>
<dbReference type="GO" id="GO:0000407">
    <property type="term" value="C:phagophore assembly site"/>
    <property type="evidence" value="ECO:0007669"/>
    <property type="project" value="UniProtKB-SubCell"/>
</dbReference>
<dbReference type="AlphaFoldDB" id="A0AAV5WZS5"/>
<evidence type="ECO:0000256" key="2">
    <source>
        <dbReference type="ARBA" id="ARBA00007341"/>
    </source>
</evidence>
<evidence type="ECO:0000313" key="5">
    <source>
        <dbReference type="EMBL" id="GMT36135.1"/>
    </source>
</evidence>
<feature type="compositionally biased region" description="Low complexity" evidence="4">
    <location>
        <begin position="222"/>
        <end position="231"/>
    </location>
</feature>
<evidence type="ECO:0000313" key="6">
    <source>
        <dbReference type="Proteomes" id="UP001432322"/>
    </source>
</evidence>
<dbReference type="GO" id="GO:0034497">
    <property type="term" value="P:protein localization to phagophore assembly site"/>
    <property type="evidence" value="ECO:0007669"/>
    <property type="project" value="TreeGrafter"/>
</dbReference>
<keyword evidence="6" id="KW-1185">Reference proteome</keyword>
<feature type="compositionally biased region" description="Polar residues" evidence="4">
    <location>
        <begin position="268"/>
        <end position="279"/>
    </location>
</feature>
<dbReference type="GO" id="GO:0000423">
    <property type="term" value="P:mitophagy"/>
    <property type="evidence" value="ECO:0007669"/>
    <property type="project" value="TreeGrafter"/>
</dbReference>
<gene>
    <name evidence="5" type="ORF">PFISCL1PPCAC_27432</name>
</gene>
<organism evidence="5 6">
    <name type="scientific">Pristionchus fissidentatus</name>
    <dbReference type="NCBI Taxonomy" id="1538716"/>
    <lineage>
        <taxon>Eukaryota</taxon>
        <taxon>Metazoa</taxon>
        <taxon>Ecdysozoa</taxon>
        <taxon>Nematoda</taxon>
        <taxon>Chromadorea</taxon>
        <taxon>Rhabditida</taxon>
        <taxon>Rhabditina</taxon>
        <taxon>Diplogasteromorpha</taxon>
        <taxon>Diplogasteroidea</taxon>
        <taxon>Neodiplogasteridae</taxon>
        <taxon>Pristionchus</taxon>
    </lineage>
</organism>
<comment type="caution">
    <text evidence="5">The sequence shown here is derived from an EMBL/GenBank/DDBJ whole genome shotgun (WGS) entry which is preliminary data.</text>
</comment>
<dbReference type="GO" id="GO:1990316">
    <property type="term" value="C:Atg1/ULK1 kinase complex"/>
    <property type="evidence" value="ECO:0007669"/>
    <property type="project" value="TreeGrafter"/>
</dbReference>
<dbReference type="InterPro" id="IPR036570">
    <property type="entry name" value="HORMA_dom_sf"/>
</dbReference>
<reference evidence="5" key="1">
    <citation type="submission" date="2023-10" db="EMBL/GenBank/DDBJ databases">
        <title>Genome assembly of Pristionchus species.</title>
        <authorList>
            <person name="Yoshida K."/>
            <person name="Sommer R.J."/>
        </authorList>
    </citation>
    <scope>NUCLEOTIDE SEQUENCE</scope>
    <source>
        <strain evidence="5">RS5133</strain>
    </source>
</reference>
<feature type="region of interest" description="Disordered" evidence="4">
    <location>
        <begin position="214"/>
        <end position="233"/>
    </location>
</feature>
<dbReference type="PANTHER" id="PTHR13430:SF4">
    <property type="entry name" value="AUTOPHAGY-RELATED PROTEIN 13"/>
    <property type="match status" value="1"/>
</dbReference>
<sequence length="468" mass="51936">SLSLSPLFCSSFQDVTLIKYLHYPSMSDSQGDFNRFVKNFSTRLIQTVVQSRLGRPVDTPCSLPNDDKDWFSIKVDELGEVAAYIRQSLQKFPPAIECFTLEFILYTASGDYLPLEEWQVSVDREDKDTTVSMSNLYHQIGILLRSCAVASRMTPLSRYYVKKQSSESFVVLYRIIDTFGASESNDDYIVRQLGRLPSPYGTLSVHLFFKEKVQTEPRKSESPSPSKSLEVSRPDCYSSAIPVEGSGRIEVSTPVSDHLHIFRGSPATPVSTKAPSTLSDQKRMDDSLCSSSDEESGSFKGPCQCHYGSGVSLPSMTENLPTSGRRRHSSFPFAILLSTSKCKCSMEKINSPPTEPTLVESAVEEEEKRDLPRASSESSDESESDVDSSSADPLASAKIFSISPATSQISPGSNLGEFLEQCRHAPVDEIHGVEDDSDGIKSQLNDFAKQSNEFDHFVKEVEERVEHD</sequence>
<dbReference type="InterPro" id="IPR040182">
    <property type="entry name" value="ATG13"/>
</dbReference>
<evidence type="ECO:0000256" key="3">
    <source>
        <dbReference type="ARBA" id="ARBA00023006"/>
    </source>
</evidence>
<dbReference type="GO" id="GO:0005829">
    <property type="term" value="C:cytosol"/>
    <property type="evidence" value="ECO:0007669"/>
    <property type="project" value="TreeGrafter"/>
</dbReference>
<protein>
    <recommendedName>
        <fullName evidence="7">Autophagy-related protein 13</fullName>
    </recommendedName>
</protein>
<dbReference type="EMBL" id="BTSY01000007">
    <property type="protein sequence ID" value="GMT36135.1"/>
    <property type="molecule type" value="Genomic_DNA"/>
</dbReference>
<comment type="subcellular location">
    <subcellularLocation>
        <location evidence="1">Preautophagosomal structure</location>
    </subcellularLocation>
</comment>
<feature type="region of interest" description="Disordered" evidence="4">
    <location>
        <begin position="262"/>
        <end position="300"/>
    </location>
</feature>
<dbReference type="PANTHER" id="PTHR13430">
    <property type="match status" value="1"/>
</dbReference>
<evidence type="ECO:0000256" key="4">
    <source>
        <dbReference type="SAM" id="MobiDB-lite"/>
    </source>
</evidence>
<evidence type="ECO:0000256" key="1">
    <source>
        <dbReference type="ARBA" id="ARBA00004329"/>
    </source>
</evidence>
<feature type="non-terminal residue" evidence="5">
    <location>
        <position position="1"/>
    </location>
</feature>
<name>A0AAV5WZS5_9BILA</name>
<keyword evidence="3" id="KW-0072">Autophagy</keyword>
<dbReference type="Gene3D" id="3.30.900.10">
    <property type="entry name" value="HORMA domain"/>
    <property type="match status" value="1"/>
</dbReference>
<dbReference type="GO" id="GO:0034727">
    <property type="term" value="P:piecemeal microautophagy of the nucleus"/>
    <property type="evidence" value="ECO:0007669"/>
    <property type="project" value="TreeGrafter"/>
</dbReference>
<dbReference type="Proteomes" id="UP001432322">
    <property type="component" value="Unassembled WGS sequence"/>
</dbReference>
<evidence type="ECO:0008006" key="7">
    <source>
        <dbReference type="Google" id="ProtNLM"/>
    </source>
</evidence>
<proteinExistence type="inferred from homology"/>
<feature type="region of interest" description="Disordered" evidence="4">
    <location>
        <begin position="346"/>
        <end position="393"/>
    </location>
</feature>
<comment type="similarity">
    <text evidence="2">Belongs to the ATG13 family. Metazoan subfamily.</text>
</comment>